<dbReference type="Gramene" id="QL09p024175:mrna">
    <property type="protein sequence ID" value="QL09p024175:mrna:CDS:1"/>
    <property type="gene ID" value="QL09p024175"/>
</dbReference>
<dbReference type="Proteomes" id="UP000594261">
    <property type="component" value="Chromosome 9"/>
</dbReference>
<dbReference type="InParanoid" id="A0A7N2MJQ4"/>
<reference evidence="2" key="2">
    <citation type="submission" date="2021-01" db="UniProtKB">
        <authorList>
            <consortium name="EnsemblPlants"/>
        </authorList>
    </citation>
    <scope>IDENTIFICATION</scope>
</reference>
<evidence type="ECO:0000256" key="1">
    <source>
        <dbReference type="SAM" id="Coils"/>
    </source>
</evidence>
<name>A0A7N2MJQ4_QUELO</name>
<dbReference type="AlphaFoldDB" id="A0A7N2MJQ4"/>
<evidence type="ECO:0000313" key="2">
    <source>
        <dbReference type="EnsemblPlants" id="QL09p024175:mrna:CDS:1"/>
    </source>
</evidence>
<dbReference type="EMBL" id="LRBV02000009">
    <property type="status" value="NOT_ANNOTATED_CDS"/>
    <property type="molecule type" value="Genomic_DNA"/>
</dbReference>
<accession>A0A7N2MJQ4</accession>
<keyword evidence="3" id="KW-1185">Reference proteome</keyword>
<dbReference type="EnsemblPlants" id="QL09p024175:mrna">
    <property type="protein sequence ID" value="QL09p024175:mrna:CDS:1"/>
    <property type="gene ID" value="QL09p024175"/>
</dbReference>
<evidence type="ECO:0000313" key="3">
    <source>
        <dbReference type="Proteomes" id="UP000594261"/>
    </source>
</evidence>
<feature type="coiled-coil region" evidence="1">
    <location>
        <begin position="202"/>
        <end position="229"/>
    </location>
</feature>
<organism evidence="2 3">
    <name type="scientific">Quercus lobata</name>
    <name type="common">Valley oak</name>
    <dbReference type="NCBI Taxonomy" id="97700"/>
    <lineage>
        <taxon>Eukaryota</taxon>
        <taxon>Viridiplantae</taxon>
        <taxon>Streptophyta</taxon>
        <taxon>Embryophyta</taxon>
        <taxon>Tracheophyta</taxon>
        <taxon>Spermatophyta</taxon>
        <taxon>Magnoliopsida</taxon>
        <taxon>eudicotyledons</taxon>
        <taxon>Gunneridae</taxon>
        <taxon>Pentapetalae</taxon>
        <taxon>rosids</taxon>
        <taxon>fabids</taxon>
        <taxon>Fagales</taxon>
        <taxon>Fagaceae</taxon>
        <taxon>Quercus</taxon>
    </lineage>
</organism>
<reference evidence="2 3" key="1">
    <citation type="journal article" date="2016" name="G3 (Bethesda)">
        <title>First Draft Assembly and Annotation of the Genome of a California Endemic Oak Quercus lobata Nee (Fagaceae).</title>
        <authorList>
            <person name="Sork V.L."/>
            <person name="Fitz-Gibbon S.T."/>
            <person name="Puiu D."/>
            <person name="Crepeau M."/>
            <person name="Gugger P.F."/>
            <person name="Sherman R."/>
            <person name="Stevens K."/>
            <person name="Langley C.H."/>
            <person name="Pellegrini M."/>
            <person name="Salzberg S.L."/>
        </authorList>
    </citation>
    <scope>NUCLEOTIDE SEQUENCE [LARGE SCALE GENOMIC DNA]</scope>
    <source>
        <strain evidence="2 3">cv. SW786</strain>
    </source>
</reference>
<dbReference type="FunCoup" id="A0A7N2MJQ4">
    <property type="interactions" value="60"/>
</dbReference>
<dbReference type="PANTHER" id="PTHR35021:SF8">
    <property type="entry name" value="FIBER PROTEIN FB17"/>
    <property type="match status" value="1"/>
</dbReference>
<keyword evidence="1" id="KW-0175">Coiled coil</keyword>
<proteinExistence type="predicted"/>
<protein>
    <submittedName>
        <fullName evidence="2">Uncharacterized protein</fullName>
    </submittedName>
</protein>
<sequence>MAQEKEEQVKTPLTLYDILKSWSIDEIEQLNSVLRAGERTLFIAKEDGYDEDSAGETLLFSDKTYTQFMKLLDRGTKIPTPFNNVGEFPKVSPELAPKKEVVNVGDYMVTLKLVPILKHLLSKHKDISATSILRPRVKMYLLNMLCGCIYSMINTKVVNITENLLLNWWTCLKILQFAEFRIQFAFDHLKRVAHAYLGLHVRKEVDITLDKIDTEIQALEDNRKNVIAAKSTKSNLFKECLREASILKYGNAGTFLLYR</sequence>
<dbReference type="PANTHER" id="PTHR35021">
    <property type="match status" value="1"/>
</dbReference>